<reference evidence="4" key="1">
    <citation type="submission" date="2023-03" db="EMBL/GenBank/DDBJ databases">
        <title>Lomoglobus Profundus gen. nov., sp. nov., a novel member of the phylum Verrucomicrobia, isolated from deep-marine sediment of South China Sea.</title>
        <authorList>
            <person name="Ahmad T."/>
            <person name="Ishaq S.E."/>
            <person name="Wang F."/>
        </authorList>
    </citation>
    <scope>NUCLEOTIDE SEQUENCE</scope>
    <source>
        <strain evidence="4">LMO-M01</strain>
    </source>
</reference>
<dbReference type="InterPro" id="IPR000683">
    <property type="entry name" value="Gfo/Idh/MocA-like_OxRdtase_N"/>
</dbReference>
<dbReference type="RefSeq" id="WP_330928039.1">
    <property type="nucleotide sequence ID" value="NZ_CP119075.1"/>
</dbReference>
<keyword evidence="5" id="KW-1185">Reference proteome</keyword>
<dbReference type="PANTHER" id="PTHR43818:SF11">
    <property type="entry name" value="BCDNA.GH03377"/>
    <property type="match status" value="1"/>
</dbReference>
<dbReference type="InterPro" id="IPR050463">
    <property type="entry name" value="Gfo/Idh/MocA_oxidrdct_glycsds"/>
</dbReference>
<evidence type="ECO:0000256" key="1">
    <source>
        <dbReference type="ARBA" id="ARBA00023002"/>
    </source>
</evidence>
<dbReference type="SUPFAM" id="SSF55347">
    <property type="entry name" value="Glyceraldehyde-3-phosphate dehydrogenase-like, C-terminal domain"/>
    <property type="match status" value="1"/>
</dbReference>
<dbReference type="EMBL" id="CP119075">
    <property type="protein sequence ID" value="WED64134.1"/>
    <property type="molecule type" value="Genomic_DNA"/>
</dbReference>
<evidence type="ECO:0000259" key="2">
    <source>
        <dbReference type="Pfam" id="PF01408"/>
    </source>
</evidence>
<dbReference type="InterPro" id="IPR055170">
    <property type="entry name" value="GFO_IDH_MocA-like_dom"/>
</dbReference>
<proteinExistence type="predicted"/>
<dbReference type="PANTHER" id="PTHR43818">
    <property type="entry name" value="BCDNA.GH03377"/>
    <property type="match status" value="1"/>
</dbReference>
<dbReference type="Gene3D" id="3.40.50.720">
    <property type="entry name" value="NAD(P)-binding Rossmann-like Domain"/>
    <property type="match status" value="1"/>
</dbReference>
<evidence type="ECO:0000313" key="4">
    <source>
        <dbReference type="EMBL" id="WED64134.1"/>
    </source>
</evidence>
<sequence>MALATPLETVRWGIIGVGDVCEVKSGPALQKIAGSELVAVMRRSGDQAADYAKRHGVPKWYDDADALIADPDINAIYIATPPGSHEDYTRRAAAVGKPVYVEKPMARSHAECARMVQVCADARVPLFVAFYRRRLPNILKIEQLLRDGAIGEIAHVEVKVNKPVKPDIVGAAHDPANWRLTPELSGGGYFYDLGSHQLDVLDYLLGPIAAASGLAANRGGAYDTSAEDTTVGHFRFASGVLGHGAWCFCASDQTDEELITIVGTAGEIQFDCFSGHHVELRTADGIQKRMTFDIPAHIQQPLLQTIVDELRGQADACPSTGVSGARTAWVMDQLCQRAD</sequence>
<dbReference type="AlphaFoldDB" id="A0AAE9ZVW5"/>
<dbReference type="KEGG" id="slom:PXH66_17490"/>
<dbReference type="Gene3D" id="3.30.360.10">
    <property type="entry name" value="Dihydrodipicolinate Reductase, domain 2"/>
    <property type="match status" value="1"/>
</dbReference>
<dbReference type="Proteomes" id="UP001218638">
    <property type="component" value="Chromosome"/>
</dbReference>
<dbReference type="InterPro" id="IPR036291">
    <property type="entry name" value="NAD(P)-bd_dom_sf"/>
</dbReference>
<accession>A0AAE9ZVW5</accession>
<dbReference type="GO" id="GO:0000166">
    <property type="term" value="F:nucleotide binding"/>
    <property type="evidence" value="ECO:0007669"/>
    <property type="project" value="InterPro"/>
</dbReference>
<evidence type="ECO:0000259" key="3">
    <source>
        <dbReference type="Pfam" id="PF22725"/>
    </source>
</evidence>
<gene>
    <name evidence="4" type="ORF">PXH66_17490</name>
</gene>
<evidence type="ECO:0000313" key="5">
    <source>
        <dbReference type="Proteomes" id="UP001218638"/>
    </source>
</evidence>
<feature type="domain" description="GFO/IDH/MocA-like oxidoreductase" evidence="3">
    <location>
        <begin position="139"/>
        <end position="268"/>
    </location>
</feature>
<dbReference type="GO" id="GO:0016491">
    <property type="term" value="F:oxidoreductase activity"/>
    <property type="evidence" value="ECO:0007669"/>
    <property type="project" value="UniProtKB-KW"/>
</dbReference>
<organism evidence="4 5">
    <name type="scientific">Synoicihabitans lomoniglobus</name>
    <dbReference type="NCBI Taxonomy" id="2909285"/>
    <lineage>
        <taxon>Bacteria</taxon>
        <taxon>Pseudomonadati</taxon>
        <taxon>Verrucomicrobiota</taxon>
        <taxon>Opitutia</taxon>
        <taxon>Opitutales</taxon>
        <taxon>Opitutaceae</taxon>
        <taxon>Synoicihabitans</taxon>
    </lineage>
</organism>
<keyword evidence="1" id="KW-0560">Oxidoreductase</keyword>
<name>A0AAE9ZVW5_9BACT</name>
<dbReference type="Pfam" id="PF22725">
    <property type="entry name" value="GFO_IDH_MocA_C3"/>
    <property type="match status" value="1"/>
</dbReference>
<feature type="domain" description="Gfo/Idh/MocA-like oxidoreductase N-terminal" evidence="2">
    <location>
        <begin position="10"/>
        <end position="130"/>
    </location>
</feature>
<dbReference type="Pfam" id="PF01408">
    <property type="entry name" value="GFO_IDH_MocA"/>
    <property type="match status" value="1"/>
</dbReference>
<dbReference type="SUPFAM" id="SSF51735">
    <property type="entry name" value="NAD(P)-binding Rossmann-fold domains"/>
    <property type="match status" value="1"/>
</dbReference>
<protein>
    <submittedName>
        <fullName evidence="4">Gfo/Idh/MocA family oxidoreductase</fullName>
    </submittedName>
</protein>